<accession>A0AAJ1IEB7</accession>
<evidence type="ECO:0000256" key="2">
    <source>
        <dbReference type="ARBA" id="ARBA00022475"/>
    </source>
</evidence>
<evidence type="ECO:0000256" key="4">
    <source>
        <dbReference type="ARBA" id="ARBA00022989"/>
    </source>
</evidence>
<dbReference type="GO" id="GO:0005886">
    <property type="term" value="C:plasma membrane"/>
    <property type="evidence" value="ECO:0007669"/>
    <property type="project" value="UniProtKB-SubCell"/>
</dbReference>
<feature type="transmembrane region" description="Helical" evidence="6">
    <location>
        <begin position="217"/>
        <end position="237"/>
    </location>
</feature>
<evidence type="ECO:0000313" key="7">
    <source>
        <dbReference type="EMBL" id="MDC7227737.1"/>
    </source>
</evidence>
<dbReference type="AlphaFoldDB" id="A0AAJ1IEB7"/>
<comment type="subcellular location">
    <subcellularLocation>
        <location evidence="1">Cell membrane</location>
        <topology evidence="1">Multi-pass membrane protein</topology>
    </subcellularLocation>
</comment>
<feature type="transmembrane region" description="Helical" evidence="6">
    <location>
        <begin position="71"/>
        <end position="90"/>
    </location>
</feature>
<feature type="transmembrane region" description="Helical" evidence="6">
    <location>
        <begin position="168"/>
        <end position="185"/>
    </location>
</feature>
<dbReference type="PANTHER" id="PTHR32196">
    <property type="entry name" value="ABC TRANSPORTER PERMEASE PROTEIN YPHD-RELATED-RELATED"/>
    <property type="match status" value="1"/>
</dbReference>
<dbReference type="EMBL" id="JAQQAL010000032">
    <property type="protein sequence ID" value="MDC7227737.1"/>
    <property type="molecule type" value="Genomic_DNA"/>
</dbReference>
<feature type="transmembrane region" description="Helical" evidence="6">
    <location>
        <begin position="42"/>
        <end position="64"/>
    </location>
</feature>
<feature type="transmembrane region" description="Helical" evidence="6">
    <location>
        <begin position="257"/>
        <end position="284"/>
    </location>
</feature>
<evidence type="ECO:0000313" key="8">
    <source>
        <dbReference type="Proteomes" id="UP001221217"/>
    </source>
</evidence>
<keyword evidence="4 6" id="KW-1133">Transmembrane helix</keyword>
<dbReference type="PANTHER" id="PTHR32196:SF63">
    <property type="entry name" value="INNER MEMBRANE ABC TRANSPORTER PERMEASE PROTEIN YJFF"/>
    <property type="match status" value="1"/>
</dbReference>
<dbReference type="GO" id="GO:0022857">
    <property type="term" value="F:transmembrane transporter activity"/>
    <property type="evidence" value="ECO:0007669"/>
    <property type="project" value="InterPro"/>
</dbReference>
<keyword evidence="3 6" id="KW-0812">Transmembrane</keyword>
<feature type="transmembrane region" description="Helical" evidence="6">
    <location>
        <begin position="96"/>
        <end position="116"/>
    </location>
</feature>
<comment type="caution">
    <text evidence="7">The sequence shown here is derived from an EMBL/GenBank/DDBJ whole genome shotgun (WGS) entry which is preliminary data.</text>
</comment>
<keyword evidence="2" id="KW-1003">Cell membrane</keyword>
<evidence type="ECO:0000256" key="5">
    <source>
        <dbReference type="ARBA" id="ARBA00023136"/>
    </source>
</evidence>
<organism evidence="7 8">
    <name type="scientific">Candidatus Thalassospirochaeta sargassi</name>
    <dbReference type="NCBI Taxonomy" id="3119039"/>
    <lineage>
        <taxon>Bacteria</taxon>
        <taxon>Pseudomonadati</taxon>
        <taxon>Spirochaetota</taxon>
        <taxon>Spirochaetia</taxon>
        <taxon>Spirochaetales</taxon>
        <taxon>Spirochaetaceae</taxon>
        <taxon>Candidatus Thalassospirochaeta</taxon>
    </lineage>
</organism>
<dbReference type="CDD" id="cd06579">
    <property type="entry name" value="TM_PBP1_transp_AraH_like"/>
    <property type="match status" value="1"/>
</dbReference>
<dbReference type="Proteomes" id="UP001221217">
    <property type="component" value="Unassembled WGS sequence"/>
</dbReference>
<gene>
    <name evidence="7" type="primary">yjfF</name>
    <name evidence="7" type="ORF">PQJ61_13315</name>
</gene>
<protein>
    <submittedName>
        <fullName evidence="7">Sugar ABC transporter permease YjfF</fullName>
    </submittedName>
</protein>
<dbReference type="Pfam" id="PF02653">
    <property type="entry name" value="BPD_transp_2"/>
    <property type="match status" value="1"/>
</dbReference>
<dbReference type="InterPro" id="IPR001851">
    <property type="entry name" value="ABC_transp_permease"/>
</dbReference>
<keyword evidence="5 6" id="KW-0472">Membrane</keyword>
<name>A0AAJ1IEB7_9SPIO</name>
<evidence type="ECO:0000256" key="6">
    <source>
        <dbReference type="SAM" id="Phobius"/>
    </source>
</evidence>
<feature type="transmembrane region" description="Helical" evidence="6">
    <location>
        <begin position="296"/>
        <end position="317"/>
    </location>
</feature>
<evidence type="ECO:0000256" key="1">
    <source>
        <dbReference type="ARBA" id="ARBA00004651"/>
    </source>
</evidence>
<feature type="transmembrane region" description="Helical" evidence="6">
    <location>
        <begin position="123"/>
        <end position="148"/>
    </location>
</feature>
<proteinExistence type="predicted"/>
<sequence length="329" mass="34943">MKLLEKLGISRRSMPLIATFVVFIALYVYGGISYRNFFSARVFFNLLTDNAVLGITAVGMTFVIISGGIDLSVGAVISTTAMAVAVMTQAGVPNGLVIPIALLYGTVLGFLMGFIIEYFKAPPFIVTLAGMFFSRGFGYVLSLSSVPIVYEFYAKASAFGLKIGNGRFTIPGIALIVVIIAAIFLSRSTKFGRNIYAIGGSEQSAVFMGLPVFRVKVLVYTLSGFCASLAGFIYTFYTLSGYGLAGIGLEMDAIASAVIGGTLMTGGYGTIFGTLIGTLIQGLIKTIISFNGQFSVYWIRLFTGGMLLLFILLQKAFVAGTAGMKKAEG</sequence>
<evidence type="ECO:0000256" key="3">
    <source>
        <dbReference type="ARBA" id="ARBA00022692"/>
    </source>
</evidence>
<feature type="transmembrane region" description="Helical" evidence="6">
    <location>
        <begin position="12"/>
        <end position="30"/>
    </location>
</feature>
<reference evidence="7 8" key="1">
    <citation type="submission" date="2022-12" db="EMBL/GenBank/DDBJ databases">
        <title>Metagenome assembled genome from gulf of manar.</title>
        <authorList>
            <person name="Kohli P."/>
            <person name="Pk S."/>
            <person name="Venkata Ramana C."/>
            <person name="Sasikala C."/>
        </authorList>
    </citation>
    <scope>NUCLEOTIDE SEQUENCE [LARGE SCALE GENOMIC DNA]</scope>
    <source>
        <strain evidence="7">JB008</strain>
    </source>
</reference>
<dbReference type="NCBIfam" id="NF008630">
    <property type="entry name" value="PRK11618.1"/>
    <property type="match status" value="1"/>
</dbReference>